<keyword evidence="1" id="KW-1133">Transmembrane helix</keyword>
<reference evidence="3" key="1">
    <citation type="submission" date="2005-09" db="EMBL/GenBank/DDBJ databases">
        <title>Complete genome sequence of Clostridium kluyveri and comparative genomics of Clostridia species.</title>
        <authorList>
            <person name="Inui M."/>
            <person name="Nonaka H."/>
            <person name="Shinoda Y."/>
            <person name="Ikenaga Y."/>
            <person name="Abe M."/>
            <person name="Naito K."/>
            <person name="Vertes A.A."/>
            <person name="Yukawa H."/>
        </authorList>
    </citation>
    <scope>NUCLEOTIDE SEQUENCE [LARGE SCALE GENOMIC DNA]</scope>
    <source>
        <strain evidence="3">NBRC 12016</strain>
    </source>
</reference>
<keyword evidence="1" id="KW-0812">Transmembrane</keyword>
<dbReference type="EMBL" id="AP009049">
    <property type="protein sequence ID" value="BAH08109.1"/>
    <property type="molecule type" value="Genomic_DNA"/>
</dbReference>
<sequence length="79" mass="9456">MEEYKMILAIEIFGILTMCTIIFVLIWGLIIIKQTLSQIKYKNYLLEKITQYMHMLIKKDINIIEQEEEIRDLKESSDS</sequence>
<evidence type="ECO:0000313" key="2">
    <source>
        <dbReference type="EMBL" id="BAH08109.1"/>
    </source>
</evidence>
<organism evidence="2 3">
    <name type="scientific">Clostridium kluyveri (strain NBRC 12016)</name>
    <dbReference type="NCBI Taxonomy" id="583346"/>
    <lineage>
        <taxon>Bacteria</taxon>
        <taxon>Bacillati</taxon>
        <taxon>Bacillota</taxon>
        <taxon>Clostridia</taxon>
        <taxon>Eubacteriales</taxon>
        <taxon>Clostridiaceae</taxon>
        <taxon>Clostridium</taxon>
    </lineage>
</organism>
<evidence type="ECO:0000256" key="1">
    <source>
        <dbReference type="SAM" id="Phobius"/>
    </source>
</evidence>
<dbReference type="KEGG" id="ckr:CKR_3058"/>
<dbReference type="Proteomes" id="UP000007969">
    <property type="component" value="Chromosome"/>
</dbReference>
<gene>
    <name evidence="2" type="ordered locus">CKR_3058</name>
</gene>
<dbReference type="HOGENOM" id="CLU_2681185_0_0_9"/>
<feature type="transmembrane region" description="Helical" evidence="1">
    <location>
        <begin position="6"/>
        <end position="32"/>
    </location>
</feature>
<accession>B9DWL6</accession>
<proteinExistence type="predicted"/>
<keyword evidence="1" id="KW-0472">Membrane</keyword>
<name>B9DWL6_CLOK1</name>
<evidence type="ECO:0000313" key="3">
    <source>
        <dbReference type="Proteomes" id="UP000007969"/>
    </source>
</evidence>
<dbReference type="AlphaFoldDB" id="B9DWL6"/>
<protein>
    <submittedName>
        <fullName evidence="2">Uncharacterized protein</fullName>
    </submittedName>
</protein>